<organism evidence="2 3">
    <name type="scientific">Paenibacillus eucommiae</name>
    <dbReference type="NCBI Taxonomy" id="1355755"/>
    <lineage>
        <taxon>Bacteria</taxon>
        <taxon>Bacillati</taxon>
        <taxon>Bacillota</taxon>
        <taxon>Bacilli</taxon>
        <taxon>Bacillales</taxon>
        <taxon>Paenibacillaceae</taxon>
        <taxon>Paenibacillus</taxon>
    </lineage>
</organism>
<comment type="caution">
    <text evidence="2">The sequence shown here is derived from an EMBL/GenBank/DDBJ whole genome shotgun (WGS) entry which is preliminary data.</text>
</comment>
<dbReference type="Gene3D" id="3.30.420.10">
    <property type="entry name" value="Ribonuclease H-like superfamily/Ribonuclease H"/>
    <property type="match status" value="1"/>
</dbReference>
<keyword evidence="3" id="KW-1185">Reference proteome</keyword>
<dbReference type="InterPro" id="IPR038717">
    <property type="entry name" value="Tc1-like_DDE_dom"/>
</dbReference>
<gene>
    <name evidence="2" type="ORF">J2Z66_006730</name>
</gene>
<dbReference type="SUPFAM" id="SSF53098">
    <property type="entry name" value="Ribonuclease H-like"/>
    <property type="match status" value="1"/>
</dbReference>
<dbReference type="InterPro" id="IPR036397">
    <property type="entry name" value="RNaseH_sf"/>
</dbReference>
<protein>
    <submittedName>
        <fullName evidence="2">Transposase</fullName>
    </submittedName>
</protein>
<name>A0ABS4J5I3_9BACL</name>
<evidence type="ECO:0000313" key="3">
    <source>
        <dbReference type="Proteomes" id="UP001519287"/>
    </source>
</evidence>
<dbReference type="NCBIfam" id="NF033545">
    <property type="entry name" value="transpos_IS630"/>
    <property type="match status" value="1"/>
</dbReference>
<dbReference type="Pfam" id="PF13358">
    <property type="entry name" value="DDE_3"/>
    <property type="match status" value="1"/>
</dbReference>
<sequence length="223" mass="26377">MEIQPHKINYYLQRRDPDFETKRAQVLHVYQQVEFIMENNEIKPLCDVYLSYDEKPGIQAIENTADDLPPVPGEHKTIGRDSEYKRHGTLSLLAGIDLVTGEVIGSVEERHRSREFVDFLKKLDTHYKPELRIQIVLDNHSAHISKETKAYLETVPDRFEFIFTPKHGSWLNVIETFFAKITKQVLRHIRVKSKEELKERIELYLQEVNKNPIPFRWTYGMQE</sequence>
<reference evidence="2 3" key="1">
    <citation type="submission" date="2021-03" db="EMBL/GenBank/DDBJ databases">
        <title>Genomic Encyclopedia of Type Strains, Phase IV (KMG-IV): sequencing the most valuable type-strain genomes for metagenomic binning, comparative biology and taxonomic classification.</title>
        <authorList>
            <person name="Goeker M."/>
        </authorList>
    </citation>
    <scope>NUCLEOTIDE SEQUENCE [LARGE SCALE GENOMIC DNA]</scope>
    <source>
        <strain evidence="2 3">DSM 26048</strain>
    </source>
</reference>
<dbReference type="InterPro" id="IPR047655">
    <property type="entry name" value="Transpos_IS630-like"/>
</dbReference>
<proteinExistence type="predicted"/>
<evidence type="ECO:0000313" key="2">
    <source>
        <dbReference type="EMBL" id="MBP1995088.1"/>
    </source>
</evidence>
<dbReference type="InterPro" id="IPR012337">
    <property type="entry name" value="RNaseH-like_sf"/>
</dbReference>
<dbReference type="Proteomes" id="UP001519287">
    <property type="component" value="Unassembled WGS sequence"/>
</dbReference>
<dbReference type="EMBL" id="JAGGLB010000030">
    <property type="protein sequence ID" value="MBP1995088.1"/>
    <property type="molecule type" value="Genomic_DNA"/>
</dbReference>
<accession>A0ABS4J5I3</accession>
<feature type="domain" description="Tc1-like transposase DDE" evidence="1">
    <location>
        <begin position="80"/>
        <end position="198"/>
    </location>
</feature>
<evidence type="ECO:0000259" key="1">
    <source>
        <dbReference type="Pfam" id="PF13358"/>
    </source>
</evidence>